<gene>
    <name evidence="1" type="ORF">GCM10009858_30650</name>
</gene>
<evidence type="ECO:0000313" key="2">
    <source>
        <dbReference type="Proteomes" id="UP001500730"/>
    </source>
</evidence>
<accession>A0ABP5Z158</accession>
<sequence>MTTASSGLSYVEIRSLNTASTPFGSAIGASASRPVPACARAAWGPGGPSSISVVPLAMSECDWATQVGYPGATNYPPFPSGDWPGYSNTDSRPDWPTSEDTIYSKGNDTTCDTSSPGGTAPGGFAWLDGLTGSCTGIVTDNAWIHGDTGNNGCSTSLFDPLRGTVLYVPIFDCMMNADPGRQPIAGDNCNSGTGSNTYYHIAGFAAFYLSGWRLTYGSQVSIRPPNTLCGTSASQRCLSGWFLKDLIPVGDIIPPTPTNPNYGITVVKPAG</sequence>
<evidence type="ECO:0000313" key="1">
    <source>
        <dbReference type="EMBL" id="GAA2490476.1"/>
    </source>
</evidence>
<name>A0ABP5Z158_9MICO</name>
<proteinExistence type="predicted"/>
<dbReference type="RefSeq" id="WP_344255875.1">
    <property type="nucleotide sequence ID" value="NZ_BAAARE010000013.1"/>
</dbReference>
<organism evidence="1 2">
    <name type="scientific">Terrabacter carboxydivorans</name>
    <dbReference type="NCBI Taxonomy" id="619730"/>
    <lineage>
        <taxon>Bacteria</taxon>
        <taxon>Bacillati</taxon>
        <taxon>Actinomycetota</taxon>
        <taxon>Actinomycetes</taxon>
        <taxon>Micrococcales</taxon>
        <taxon>Intrasporangiaceae</taxon>
        <taxon>Terrabacter</taxon>
    </lineage>
</organism>
<dbReference type="EMBL" id="BAAARE010000013">
    <property type="protein sequence ID" value="GAA2490476.1"/>
    <property type="molecule type" value="Genomic_DNA"/>
</dbReference>
<keyword evidence="2" id="KW-1185">Reference proteome</keyword>
<protein>
    <submittedName>
        <fullName evidence="1">Uncharacterized protein</fullName>
    </submittedName>
</protein>
<reference evidence="2" key="1">
    <citation type="journal article" date="2019" name="Int. J. Syst. Evol. Microbiol.">
        <title>The Global Catalogue of Microorganisms (GCM) 10K type strain sequencing project: providing services to taxonomists for standard genome sequencing and annotation.</title>
        <authorList>
            <consortium name="The Broad Institute Genomics Platform"/>
            <consortium name="The Broad Institute Genome Sequencing Center for Infectious Disease"/>
            <person name="Wu L."/>
            <person name="Ma J."/>
        </authorList>
    </citation>
    <scope>NUCLEOTIDE SEQUENCE [LARGE SCALE GENOMIC DNA]</scope>
    <source>
        <strain evidence="2">JCM 16259</strain>
    </source>
</reference>
<comment type="caution">
    <text evidence="1">The sequence shown here is derived from an EMBL/GenBank/DDBJ whole genome shotgun (WGS) entry which is preliminary data.</text>
</comment>
<dbReference type="Proteomes" id="UP001500730">
    <property type="component" value="Unassembled WGS sequence"/>
</dbReference>